<dbReference type="InterPro" id="IPR014721">
    <property type="entry name" value="Ribsml_uS5_D2-typ_fold_subgr"/>
</dbReference>
<dbReference type="Gene3D" id="1.10.8.60">
    <property type="match status" value="1"/>
</dbReference>
<feature type="active site" evidence="2">
    <location>
        <position position="665"/>
    </location>
</feature>
<dbReference type="InterPro" id="IPR046843">
    <property type="entry name" value="LonB_AAA-LID"/>
</dbReference>
<dbReference type="Pfam" id="PF05362">
    <property type="entry name" value="Lon_C"/>
    <property type="match status" value="1"/>
</dbReference>
<feature type="active site" evidence="2">
    <location>
        <position position="708"/>
    </location>
</feature>
<keyword evidence="2" id="KW-0720">Serine protease</keyword>
<sequence length="808" mass="92117">MKLEEYEKVVSTHMVPVSRLQSRFDPQQFCFETTEELEHLPNGMIGQQRAVKAMEFGLSVEQSGYNLFVVGPSGTGRMTHTLDSVTKIAETRTVPNDYCYVFNFENPNQPLVISLPAGMGIEFQRKMEALLINIERDIRSTFSGELFEKKKQAILDTYREKVENLWENVKTYALEKGYYLERTPAGVNTFPLLDGKPIDREEFGLLPEDVREAFNQKEKQVGEKVRDTFYQMRKIDEQLTKSIDQFMRQSAADAIGDLFKPFREYYQDFPKVISYLEALFHDVVVHFSLFLAENEGQSNNIISALAGSKEQQLYRYTVNLFVNHKNLRGAPVIYETNPTYHNLFGKVEYRGSLGSWVTDFTHIKPGVLHLANGGYLILQATELLQEPYVWTQLKRSLQTRKIQIENLSEERGVFPTSGIKPEPIPLNIKVIIIGSYYLYDLLANFDEDFHKLFKVKVEYDTVMEKNIENSLKMARYIKKYAEMEGLLPFHRRAVAKVIDYSSRLVEDQSKLSTRFQEITKVLVESSYWAQKDEALIVDDDHIDKAISEKVQRSNLIPERYREMIAKGVIMVDTDGYRIGQINGLAVMGTRDSSFGIPTKITAQTFVGKSGIMNIERESSLSGQIHNKGMMILTGFLSGQFAKNRPIPLSASITFEQTYSPIDGDSASSTELYVLLSSLAEVPIYQGIAVTGSVNQWGEIQPIGGVNDKIEGFYHVCKTQELTGKQGVIIPKQNVDNLMLADEVVEAVNNGQFHIWEISHIAEGIEILTGVPAGYIRDENGQYPKETIFAKVEERFTKMFEMMKETNRK</sequence>
<evidence type="ECO:0000259" key="3">
    <source>
        <dbReference type="PROSITE" id="PS51786"/>
    </source>
</evidence>
<proteinExistence type="inferred from homology"/>
<dbReference type="InterPro" id="IPR041699">
    <property type="entry name" value="AAA_32"/>
</dbReference>
<evidence type="ECO:0000313" key="4">
    <source>
        <dbReference type="EMBL" id="MBL4950702.1"/>
    </source>
</evidence>
<dbReference type="Proteomes" id="UP000623967">
    <property type="component" value="Unassembled WGS sequence"/>
</dbReference>
<reference evidence="4 5" key="1">
    <citation type="submission" date="2021-01" db="EMBL/GenBank/DDBJ databases">
        <title>Genome public.</title>
        <authorList>
            <person name="Liu C."/>
            <person name="Sun Q."/>
        </authorList>
    </citation>
    <scope>NUCLEOTIDE SEQUENCE [LARGE SCALE GENOMIC DNA]</scope>
    <source>
        <strain evidence="4 5">YIM B02564</strain>
    </source>
</reference>
<evidence type="ECO:0000256" key="1">
    <source>
        <dbReference type="ARBA" id="ARBA00022670"/>
    </source>
</evidence>
<keyword evidence="1 2" id="KW-0645">Protease</keyword>
<dbReference type="Pfam" id="PF20437">
    <property type="entry name" value="LonC_helical"/>
    <property type="match status" value="1"/>
</dbReference>
<organism evidence="4 5">
    <name type="scientific">Neobacillus paridis</name>
    <dbReference type="NCBI Taxonomy" id="2803862"/>
    <lineage>
        <taxon>Bacteria</taxon>
        <taxon>Bacillati</taxon>
        <taxon>Bacillota</taxon>
        <taxon>Bacilli</taxon>
        <taxon>Bacillales</taxon>
        <taxon>Bacillaceae</taxon>
        <taxon>Neobacillus</taxon>
    </lineage>
</organism>
<dbReference type="SUPFAM" id="SSF54211">
    <property type="entry name" value="Ribosomal protein S5 domain 2-like"/>
    <property type="match status" value="1"/>
</dbReference>
<name>A0ABS1THH5_9BACI</name>
<dbReference type="Pfam" id="PF13654">
    <property type="entry name" value="AAA_32"/>
    <property type="match status" value="1"/>
</dbReference>
<keyword evidence="5" id="KW-1185">Reference proteome</keyword>
<dbReference type="InterPro" id="IPR046844">
    <property type="entry name" value="Lon-like_helical"/>
</dbReference>
<dbReference type="PRINTS" id="PR00830">
    <property type="entry name" value="ENDOLAPTASE"/>
</dbReference>
<protein>
    <recommendedName>
        <fullName evidence="2">endopeptidase La</fullName>
        <ecNumber evidence="2">3.4.21.53</ecNumber>
    </recommendedName>
</protein>
<feature type="domain" description="Lon proteolytic" evidence="3">
    <location>
        <begin position="575"/>
        <end position="770"/>
    </location>
</feature>
<dbReference type="SUPFAM" id="SSF52540">
    <property type="entry name" value="P-loop containing nucleoside triphosphate hydrolases"/>
    <property type="match status" value="1"/>
</dbReference>
<comment type="catalytic activity">
    <reaction evidence="2">
        <text>Hydrolysis of proteins in presence of ATP.</text>
        <dbReference type="EC" id="3.4.21.53"/>
    </reaction>
</comment>
<dbReference type="EMBL" id="JAESWB010000005">
    <property type="protein sequence ID" value="MBL4950702.1"/>
    <property type="molecule type" value="Genomic_DNA"/>
</dbReference>
<dbReference type="Gene3D" id="3.40.50.300">
    <property type="entry name" value="P-loop containing nucleotide triphosphate hydrolases"/>
    <property type="match status" value="2"/>
</dbReference>
<dbReference type="InterPro" id="IPR027065">
    <property type="entry name" value="Lon_Prtase"/>
</dbReference>
<dbReference type="InterPro" id="IPR008269">
    <property type="entry name" value="Lon_proteolytic"/>
</dbReference>
<evidence type="ECO:0000313" key="5">
    <source>
        <dbReference type="Proteomes" id="UP000623967"/>
    </source>
</evidence>
<comment type="caution">
    <text evidence="4">The sequence shown here is derived from an EMBL/GenBank/DDBJ whole genome shotgun (WGS) entry which is preliminary data.</text>
</comment>
<dbReference type="PANTHER" id="PTHR10046">
    <property type="entry name" value="ATP DEPENDENT LON PROTEASE FAMILY MEMBER"/>
    <property type="match status" value="1"/>
</dbReference>
<dbReference type="EC" id="3.4.21.53" evidence="2"/>
<dbReference type="InterPro" id="IPR020568">
    <property type="entry name" value="Ribosomal_Su5_D2-typ_SF"/>
</dbReference>
<gene>
    <name evidence="4" type="ORF">JK635_00390</name>
</gene>
<keyword evidence="2" id="KW-0378">Hydrolase</keyword>
<evidence type="ECO:0000256" key="2">
    <source>
        <dbReference type="PROSITE-ProRule" id="PRU01122"/>
    </source>
</evidence>
<dbReference type="InterPro" id="IPR027417">
    <property type="entry name" value="P-loop_NTPase"/>
</dbReference>
<dbReference type="Pfam" id="PF20436">
    <property type="entry name" value="LonB_AAA-LID"/>
    <property type="match status" value="1"/>
</dbReference>
<accession>A0ABS1THH5</accession>
<dbReference type="Gene3D" id="3.30.230.10">
    <property type="match status" value="1"/>
</dbReference>
<comment type="similarity">
    <text evidence="2">Belongs to the peptidase S16 family.</text>
</comment>
<dbReference type="PROSITE" id="PS51786">
    <property type="entry name" value="LON_PROTEOLYTIC"/>
    <property type="match status" value="1"/>
</dbReference>